<protein>
    <submittedName>
        <fullName evidence="1">Uncharacterized protein</fullName>
    </submittedName>
</protein>
<organism evidence="1 2">
    <name type="scientific">Hygrophoropsis aurantiaca</name>
    <dbReference type="NCBI Taxonomy" id="72124"/>
    <lineage>
        <taxon>Eukaryota</taxon>
        <taxon>Fungi</taxon>
        <taxon>Dikarya</taxon>
        <taxon>Basidiomycota</taxon>
        <taxon>Agaricomycotina</taxon>
        <taxon>Agaricomycetes</taxon>
        <taxon>Agaricomycetidae</taxon>
        <taxon>Boletales</taxon>
        <taxon>Coniophorineae</taxon>
        <taxon>Hygrophoropsidaceae</taxon>
        <taxon>Hygrophoropsis</taxon>
    </lineage>
</organism>
<dbReference type="EMBL" id="MU268645">
    <property type="protein sequence ID" value="KAH7904020.1"/>
    <property type="molecule type" value="Genomic_DNA"/>
</dbReference>
<reference evidence="1" key="1">
    <citation type="journal article" date="2021" name="New Phytol.">
        <title>Evolutionary innovations through gain and loss of genes in the ectomycorrhizal Boletales.</title>
        <authorList>
            <person name="Wu G."/>
            <person name="Miyauchi S."/>
            <person name="Morin E."/>
            <person name="Kuo A."/>
            <person name="Drula E."/>
            <person name="Varga T."/>
            <person name="Kohler A."/>
            <person name="Feng B."/>
            <person name="Cao Y."/>
            <person name="Lipzen A."/>
            <person name="Daum C."/>
            <person name="Hundley H."/>
            <person name="Pangilinan J."/>
            <person name="Johnson J."/>
            <person name="Barry K."/>
            <person name="LaButti K."/>
            <person name="Ng V."/>
            <person name="Ahrendt S."/>
            <person name="Min B."/>
            <person name="Choi I.G."/>
            <person name="Park H."/>
            <person name="Plett J.M."/>
            <person name="Magnuson J."/>
            <person name="Spatafora J.W."/>
            <person name="Nagy L.G."/>
            <person name="Henrissat B."/>
            <person name="Grigoriev I.V."/>
            <person name="Yang Z.L."/>
            <person name="Xu J."/>
            <person name="Martin F.M."/>
        </authorList>
    </citation>
    <scope>NUCLEOTIDE SEQUENCE</scope>
    <source>
        <strain evidence="1">ATCC 28755</strain>
    </source>
</reference>
<comment type="caution">
    <text evidence="1">The sequence shown here is derived from an EMBL/GenBank/DDBJ whole genome shotgun (WGS) entry which is preliminary data.</text>
</comment>
<evidence type="ECO:0000313" key="1">
    <source>
        <dbReference type="EMBL" id="KAH7904020.1"/>
    </source>
</evidence>
<proteinExistence type="predicted"/>
<name>A0ACB7ZSG5_9AGAM</name>
<sequence>MSTSSFHSLIPAYSWRPRFPTKVPARGALGVIDHVWYFPGETYMEGGLTSITYTNNRIRPRIELLCHIPTPYLSHIMREFWRWQAMIELVQRGKDLLEVPGPLLTQIKLLVVYYDSIFDCLFDGCRLSRPNPAWRSDIWEIFLAEEYFRVLPEQAPDDLNDWCRSDFLQMDVLTDLDWPAYDTHISSINVAFPATNVDQVDMDTFLDSDAEAMNSLLKALIRWQRFELYLDDDFLIGSSRGEGQGQGQKQRKRQRTLERRREMEGKWKMKRQVQSLLRGPFRSLLDWTTMKGHVVDLMLHQTTTRPDPDLEPVSEPVPDLLSCPLTTVSHTSPPYSVRHLSISVVPQAKVMQFVEHFVDLSNQFCSMQRAYPDKVTAMLNGIKGQKGKKVGSFASSSCAVVLTDKITQKKFVKAITRKMAYFFKAHNKDLCQRQPIVPMDKAPAVTKFLSWGSVQSIVLTNDVGERGTFHISDCVRVIPVEMNHLPRDEPLPLSAYWYAVIKDIRTAPRTNHWVWIQWFYRKKDILDLKFTARQSSSLHLDALADRELLLSDLDEIVEAECINNHASIVHFNNSKMARDSMFYRGHPRSARAGGAWHQPAWNGRKLLGAGNSEKVLNVACSSSDFCSKERTEISRIIEHAQVPSSDSSSSEVDTHHMPTLTTEDRRLFKRILCDAQGSEFRLSESSTHLRRDSVRPLTPQERELDFQDNQAPMPGTRQHRINSVMCNPARWAMAILEMDTLKPRSWLASSILDSTCCTGGTAALVPVFSNSNSIPTQDEITAGAWRLPSTAGRATGGIMQRKSTGGRMESTVGPLPAMSSWTPSSHLTWCLCRKELPCSHDTRSVLLATLREQGFRCYQQWRRITTRLGDQPYDWSPIFDEASQMLNNHDAFHTSILQLSDKLVRLGLRCPECHQKRVSQARLTEIDRAGQPQRSPSMPSNDGSHVESNASYHSTSPALIQLPEYLCHRCELKSVRNRSLMVPRRPRVVDGAEALAPERFQPLPHEDMFNDYEGGPTLEDLYMFTPNPLEAYPGGPLTHLQPRAYSEYWHNYGYRLERSFALTFNKEKSHHAVSHFLPVGPLPPPSSSSGHANSSDCGAHLSRRSKPKRRPPVRVAPKDMGLAEFLADLGEDGSLGMIERVPMGKTPESDLIRVNLERDGKHLTWRDLNCSVDIDSIIWVTHLLHVRHQLAG</sequence>
<gene>
    <name evidence="1" type="ORF">BJ138DRAFT_1107176</name>
</gene>
<keyword evidence="2" id="KW-1185">Reference proteome</keyword>
<accession>A0ACB7ZSG5</accession>
<evidence type="ECO:0000313" key="2">
    <source>
        <dbReference type="Proteomes" id="UP000790377"/>
    </source>
</evidence>
<dbReference type="Proteomes" id="UP000790377">
    <property type="component" value="Unassembled WGS sequence"/>
</dbReference>